<name>A0A285HVB8_9FIRM</name>
<evidence type="ECO:0000313" key="3">
    <source>
        <dbReference type="Proteomes" id="UP000219573"/>
    </source>
</evidence>
<keyword evidence="3" id="KW-1185">Reference proteome</keyword>
<feature type="signal peptide" evidence="1">
    <location>
        <begin position="1"/>
        <end position="21"/>
    </location>
</feature>
<dbReference type="PROSITE" id="PS51257">
    <property type="entry name" value="PROKAR_LIPOPROTEIN"/>
    <property type="match status" value="1"/>
</dbReference>
<feature type="chain" id="PRO_5038620964" evidence="1">
    <location>
        <begin position="22"/>
        <end position="481"/>
    </location>
</feature>
<dbReference type="EMBL" id="OBDZ01000025">
    <property type="protein sequence ID" value="SNY39640.1"/>
    <property type="molecule type" value="Genomic_DNA"/>
</dbReference>
<dbReference type="Proteomes" id="UP000219573">
    <property type="component" value="Unassembled WGS sequence"/>
</dbReference>
<sequence length="481" mass="53494">MLSKKKGIIVLSLMLLVAVMAGCSGDSVSTQGDADYKVPVQVIAGISSAEYDVEFEATGGTDYYWEVEGGDINGRFVDPTLRKPQFIATNKALQDGEVRIRVTIDDEVKPYQPVEILNNDTSITEYAKGAFHAILDTDDMGRKGYIAAGTIGTLGVNNRPYMVKANNQGLVVDQKEFNRGGRFYDVQDVVRKGLGDFYYLVGYEKINDEYHQAFALKLNNNMEIEKEYEYGGVDGNVFLRSGIVSKRFFSNDHLIAVGNYQLDNGNYAPYIIDIDEETGDKEEHILIKDKYRDSTYNYEFSNVYYDLESIVATSDGYLAVGLTNEDNIGVHHQDTTGILVKLNSDFGVEKIIDFSERLFKIKKGNDNKFVIVGDKGYIAEIDSNGNIYSNNLGENLVFRDVVVDVDGTDYVVVGEEAGQGVVVKIASGSSDYKYKQNYGKYLYGVAQATDNDYLLAGHSADENSYVVKVDSNLEVVKRVKE</sequence>
<evidence type="ECO:0000256" key="1">
    <source>
        <dbReference type="SAM" id="SignalP"/>
    </source>
</evidence>
<gene>
    <name evidence="2" type="ORF">SAMN06265827_12557</name>
</gene>
<dbReference type="InterPro" id="IPR036322">
    <property type="entry name" value="WD40_repeat_dom_sf"/>
</dbReference>
<dbReference type="AlphaFoldDB" id="A0A285HVB8"/>
<organism evidence="2 3">
    <name type="scientific">Orenia metallireducens</name>
    <dbReference type="NCBI Taxonomy" id="1413210"/>
    <lineage>
        <taxon>Bacteria</taxon>
        <taxon>Bacillati</taxon>
        <taxon>Bacillota</taxon>
        <taxon>Clostridia</taxon>
        <taxon>Halanaerobiales</taxon>
        <taxon>Halobacteroidaceae</taxon>
        <taxon>Orenia</taxon>
    </lineage>
</organism>
<evidence type="ECO:0000313" key="2">
    <source>
        <dbReference type="EMBL" id="SNY39640.1"/>
    </source>
</evidence>
<dbReference type="RefSeq" id="WP_097018909.1">
    <property type="nucleotide sequence ID" value="NZ_OBDZ01000025.1"/>
</dbReference>
<reference evidence="3" key="1">
    <citation type="submission" date="2017-09" db="EMBL/GenBank/DDBJ databases">
        <authorList>
            <person name="Varghese N."/>
            <person name="Submissions S."/>
        </authorList>
    </citation>
    <scope>NUCLEOTIDE SEQUENCE [LARGE SCALE GENOMIC DNA]</scope>
    <source>
        <strain evidence="3">MSL47</strain>
    </source>
</reference>
<keyword evidence="1" id="KW-0732">Signal</keyword>
<proteinExistence type="predicted"/>
<protein>
    <submittedName>
        <fullName evidence="2">Uncharacterized protein</fullName>
    </submittedName>
</protein>
<dbReference type="SUPFAM" id="SSF50978">
    <property type="entry name" value="WD40 repeat-like"/>
    <property type="match status" value="1"/>
</dbReference>
<accession>A0A285HVB8</accession>